<dbReference type="SFLD" id="SFLDS00029">
    <property type="entry name" value="Radical_SAM"/>
    <property type="match status" value="1"/>
</dbReference>
<dbReference type="PANTHER" id="PTHR30352:SF4">
    <property type="entry name" value="PYRUVATE FORMATE-LYASE 2-ACTIVATING ENZYME"/>
    <property type="match status" value="1"/>
</dbReference>
<dbReference type="GO" id="GO:0051539">
    <property type="term" value="F:4 iron, 4 sulfur cluster binding"/>
    <property type="evidence" value="ECO:0007669"/>
    <property type="project" value="UniProtKB-KW"/>
</dbReference>
<keyword evidence="11" id="KW-1185">Reference proteome</keyword>
<dbReference type="InterPro" id="IPR012839">
    <property type="entry name" value="Organic_radical_activase"/>
</dbReference>
<evidence type="ECO:0000256" key="6">
    <source>
        <dbReference type="ARBA" id="ARBA00023002"/>
    </source>
</evidence>
<sequence>MKKGYVFNIQKYCLHDGEGIRTVVFFKGCPLSCPWCSNPESQSFNREIIRKNSLCIKCSAADCYKCSKNPESCPTGALEYVGQEYTIEELLEIIKEDMVFYDSTEGGVTLSGGEVLSQGEFACALLKRVKELGINTAIETSGYGNFETLRALAEYTDTILFDLKIMDNEKAQKIIKANSEVIKNNLRGLVSLGHKVIPRIPLIPGYTMEEDNIEEIKEFVISIGIKEVHLLPLHQYGSSKYRGINKKYELKDINPPKSEEIDEVRSIFESSGIKVVIGG</sequence>
<dbReference type="NCBIfam" id="NF007483">
    <property type="entry name" value="PRK10076.1"/>
    <property type="match status" value="1"/>
</dbReference>
<feature type="domain" description="Radical SAM core" evidence="9">
    <location>
        <begin position="15"/>
        <end position="274"/>
    </location>
</feature>
<dbReference type="NCBIfam" id="TIGR02494">
    <property type="entry name" value="PFLE_PFLC"/>
    <property type="match status" value="1"/>
</dbReference>
<dbReference type="PIRSF" id="PIRSF000371">
    <property type="entry name" value="PFL_act_enz"/>
    <property type="match status" value="1"/>
</dbReference>
<dbReference type="InterPro" id="IPR001989">
    <property type="entry name" value="Radical_activat_CS"/>
</dbReference>
<dbReference type="Proteomes" id="UP000623681">
    <property type="component" value="Unassembled WGS sequence"/>
</dbReference>
<dbReference type="InterPro" id="IPR007197">
    <property type="entry name" value="rSAM"/>
</dbReference>
<keyword evidence="3" id="KW-0004">4Fe-4S</keyword>
<dbReference type="CDD" id="cd01335">
    <property type="entry name" value="Radical_SAM"/>
    <property type="match status" value="1"/>
</dbReference>
<accession>A0A937FJE8</accession>
<evidence type="ECO:0000256" key="4">
    <source>
        <dbReference type="ARBA" id="ARBA00022691"/>
    </source>
</evidence>
<name>A0A937FJE8_9CLOT</name>
<evidence type="ECO:0000256" key="7">
    <source>
        <dbReference type="ARBA" id="ARBA00023004"/>
    </source>
</evidence>
<comment type="caution">
    <text evidence="10">The sequence shown here is derived from an EMBL/GenBank/DDBJ whole genome shotgun (WGS) entry which is preliminary data.</text>
</comment>
<organism evidence="10 11">
    <name type="scientific">Clostridium paridis</name>
    <dbReference type="NCBI Taxonomy" id="2803863"/>
    <lineage>
        <taxon>Bacteria</taxon>
        <taxon>Bacillati</taxon>
        <taxon>Bacillota</taxon>
        <taxon>Clostridia</taxon>
        <taxon>Eubacteriales</taxon>
        <taxon>Clostridiaceae</taxon>
        <taxon>Clostridium</taxon>
    </lineage>
</organism>
<keyword evidence="5" id="KW-0479">Metal-binding</keyword>
<evidence type="ECO:0000256" key="1">
    <source>
        <dbReference type="ARBA" id="ARBA00001966"/>
    </source>
</evidence>
<dbReference type="InterPro" id="IPR013785">
    <property type="entry name" value="Aldolase_TIM"/>
</dbReference>
<dbReference type="EMBL" id="JAESWA010000024">
    <property type="protein sequence ID" value="MBL4933393.1"/>
    <property type="molecule type" value="Genomic_DNA"/>
</dbReference>
<keyword evidence="4" id="KW-0949">S-adenosyl-L-methionine</keyword>
<dbReference type="EC" id="1.97.1.4" evidence="10"/>
<gene>
    <name evidence="10" type="ORF">JK634_16480</name>
</gene>
<dbReference type="RefSeq" id="WP_202768832.1">
    <property type="nucleotide sequence ID" value="NZ_JAESWA010000024.1"/>
</dbReference>
<dbReference type="SFLD" id="SFLDG01118">
    <property type="entry name" value="activating_enzymes__group_2"/>
    <property type="match status" value="1"/>
</dbReference>
<dbReference type="GO" id="GO:0043365">
    <property type="term" value="F:[formate-C-acetyltransferase]-activating enzyme activity"/>
    <property type="evidence" value="ECO:0007669"/>
    <property type="project" value="UniProtKB-EC"/>
</dbReference>
<keyword evidence="6 10" id="KW-0560">Oxidoreductase</keyword>
<reference evidence="10" key="1">
    <citation type="submission" date="2021-01" db="EMBL/GenBank/DDBJ databases">
        <title>Genome public.</title>
        <authorList>
            <person name="Liu C."/>
            <person name="Sun Q."/>
        </authorList>
    </citation>
    <scope>NUCLEOTIDE SEQUENCE</scope>
    <source>
        <strain evidence="10">YIM B02565</strain>
    </source>
</reference>
<dbReference type="PROSITE" id="PS01087">
    <property type="entry name" value="RADICAL_ACTIVATING"/>
    <property type="match status" value="1"/>
</dbReference>
<comment type="cofactor">
    <cofactor evidence="1">
        <name>[4Fe-4S] cluster</name>
        <dbReference type="ChEBI" id="CHEBI:49883"/>
    </cofactor>
</comment>
<dbReference type="PROSITE" id="PS51918">
    <property type="entry name" value="RADICAL_SAM"/>
    <property type="match status" value="1"/>
</dbReference>
<keyword evidence="8" id="KW-0411">Iron-sulfur</keyword>
<comment type="similarity">
    <text evidence="2">Belongs to the organic radical-activating enzymes family.</text>
</comment>
<proteinExistence type="inferred from homology"/>
<evidence type="ECO:0000256" key="8">
    <source>
        <dbReference type="ARBA" id="ARBA00023014"/>
    </source>
</evidence>
<dbReference type="SFLD" id="SFLDG01066">
    <property type="entry name" value="organic_radical-activating_enz"/>
    <property type="match status" value="1"/>
</dbReference>
<dbReference type="Gene3D" id="3.20.20.70">
    <property type="entry name" value="Aldolase class I"/>
    <property type="match status" value="1"/>
</dbReference>
<dbReference type="Pfam" id="PF04055">
    <property type="entry name" value="Radical_SAM"/>
    <property type="match status" value="1"/>
</dbReference>
<dbReference type="PANTHER" id="PTHR30352">
    <property type="entry name" value="PYRUVATE FORMATE-LYASE-ACTIVATING ENZYME"/>
    <property type="match status" value="1"/>
</dbReference>
<evidence type="ECO:0000256" key="3">
    <source>
        <dbReference type="ARBA" id="ARBA00022485"/>
    </source>
</evidence>
<dbReference type="AlphaFoldDB" id="A0A937FJE8"/>
<keyword evidence="7" id="KW-0408">Iron</keyword>
<evidence type="ECO:0000313" key="10">
    <source>
        <dbReference type="EMBL" id="MBL4933393.1"/>
    </source>
</evidence>
<evidence type="ECO:0000259" key="9">
    <source>
        <dbReference type="PROSITE" id="PS51918"/>
    </source>
</evidence>
<evidence type="ECO:0000256" key="5">
    <source>
        <dbReference type="ARBA" id="ARBA00022723"/>
    </source>
</evidence>
<evidence type="ECO:0000256" key="2">
    <source>
        <dbReference type="ARBA" id="ARBA00009777"/>
    </source>
</evidence>
<evidence type="ECO:0000313" key="11">
    <source>
        <dbReference type="Proteomes" id="UP000623681"/>
    </source>
</evidence>
<dbReference type="SUPFAM" id="SSF102114">
    <property type="entry name" value="Radical SAM enzymes"/>
    <property type="match status" value="1"/>
</dbReference>
<dbReference type="InterPro" id="IPR034457">
    <property type="entry name" value="Organic_radical-activating"/>
</dbReference>
<dbReference type="InterPro" id="IPR040074">
    <property type="entry name" value="BssD/PflA/YjjW"/>
</dbReference>
<dbReference type="InterPro" id="IPR058240">
    <property type="entry name" value="rSAM_sf"/>
</dbReference>
<protein>
    <submittedName>
        <fullName evidence="10">[formate-C-acetyltransferase]-activating enzyme</fullName>
        <ecNumber evidence="10">1.97.1.4</ecNumber>
    </submittedName>
</protein>
<dbReference type="GO" id="GO:0046872">
    <property type="term" value="F:metal ion binding"/>
    <property type="evidence" value="ECO:0007669"/>
    <property type="project" value="UniProtKB-KW"/>
</dbReference>